<reference evidence="1 2" key="1">
    <citation type="journal article" date="2019" name="Int. J. Syst. Evol. Microbiol.">
        <title>The Global Catalogue of Microorganisms (GCM) 10K type strain sequencing project: providing services to taxonomists for standard genome sequencing and annotation.</title>
        <authorList>
            <consortium name="The Broad Institute Genomics Platform"/>
            <consortium name="The Broad Institute Genome Sequencing Center for Infectious Disease"/>
            <person name="Wu L."/>
            <person name="Ma J."/>
        </authorList>
    </citation>
    <scope>NUCLEOTIDE SEQUENCE [LARGE SCALE GENOMIC DNA]</scope>
    <source>
        <strain evidence="1 2">CGMCC 1.12237</strain>
    </source>
</reference>
<evidence type="ECO:0000313" key="2">
    <source>
        <dbReference type="Proteomes" id="UP001596201"/>
    </source>
</evidence>
<dbReference type="Proteomes" id="UP001596201">
    <property type="component" value="Unassembled WGS sequence"/>
</dbReference>
<evidence type="ECO:0000313" key="1">
    <source>
        <dbReference type="EMBL" id="MFC5367222.1"/>
    </source>
</evidence>
<organism evidence="1 2">
    <name type="scientific">Salinirubrum litoreum</name>
    <dbReference type="NCBI Taxonomy" id="1126234"/>
    <lineage>
        <taxon>Archaea</taxon>
        <taxon>Methanobacteriati</taxon>
        <taxon>Methanobacteriota</taxon>
        <taxon>Stenosarchaea group</taxon>
        <taxon>Halobacteria</taxon>
        <taxon>Halobacteriales</taxon>
        <taxon>Haloferacaceae</taxon>
        <taxon>Salinirubrum</taxon>
    </lineage>
</organism>
<proteinExistence type="predicted"/>
<keyword evidence="2" id="KW-1185">Reference proteome</keyword>
<accession>A0ABD5RBA2</accession>
<name>A0ABD5RBA2_9EURY</name>
<dbReference type="AlphaFoldDB" id="A0ABD5RBA2"/>
<protein>
    <submittedName>
        <fullName evidence="1">Uncharacterized protein</fullName>
    </submittedName>
</protein>
<gene>
    <name evidence="1" type="ORF">ACFPJ5_09740</name>
</gene>
<comment type="caution">
    <text evidence="1">The sequence shown here is derived from an EMBL/GenBank/DDBJ whole genome shotgun (WGS) entry which is preliminary data.</text>
</comment>
<dbReference type="RefSeq" id="WP_227229484.1">
    <property type="nucleotide sequence ID" value="NZ_JAJCVJ010000002.1"/>
</dbReference>
<sequence>MTERGTFRLGRLKVENGSLPTVDEVADAISDDFTERTSEEDPATGEPITYQEKGRDVYKATDYDNYNFCHFTYVTDTDESFRIRDDGEEREEDQIVLEVAWVVYFENGQYAFQSRDDIAEAWIPRFIKRRTDREITNDDHRMDRIGQEELEDRFYGADRITKAKFGQSGDDDAGRAGSGGSLEELARHSSGLTFSTGQGGGGNLQDASLIREAVEELEIKRINVKNGDENMITLKESGRVEISWNNNDWDDDASARNRGQTIRRKLRPYLIAVR</sequence>
<dbReference type="EMBL" id="JBHSKX010000002">
    <property type="protein sequence ID" value="MFC5367222.1"/>
    <property type="molecule type" value="Genomic_DNA"/>
</dbReference>